<dbReference type="AlphaFoldDB" id="A0A183NYV7"/>
<dbReference type="Proteomes" id="UP000269396">
    <property type="component" value="Unassembled WGS sequence"/>
</dbReference>
<accession>A0A183NYV7</accession>
<proteinExistence type="predicted"/>
<dbReference type="EMBL" id="UZAL01028117">
    <property type="protein sequence ID" value="VDP38594.1"/>
    <property type="molecule type" value="Genomic_DNA"/>
</dbReference>
<evidence type="ECO:0000313" key="1">
    <source>
        <dbReference type="EMBL" id="VDP38594.1"/>
    </source>
</evidence>
<name>A0A183NYV7_9TREM</name>
<sequence length="211" mass="22677">MGHLLRIITLDFWYLTQEHAHSLLALFMAGQQNRSGFSNITRADTQGLLHKAGQVQEGRFSGNCPGLQRRNNECFCGTHCRSTFQLLGSKMSDLKILRSVGACCSSQILLNRMWSILAVAATFAFNASAGMLSGLAALLLLICLMAMLISSIVGERTLIGRSVGAISMLGGFSGAGRFKSSLKCSTHLFRCPSMLVITLPSLLSTSGSGLR</sequence>
<organism evidence="1 2">
    <name type="scientific">Schistosoma mattheei</name>
    <dbReference type="NCBI Taxonomy" id="31246"/>
    <lineage>
        <taxon>Eukaryota</taxon>
        <taxon>Metazoa</taxon>
        <taxon>Spiralia</taxon>
        <taxon>Lophotrochozoa</taxon>
        <taxon>Platyhelminthes</taxon>
        <taxon>Trematoda</taxon>
        <taxon>Digenea</taxon>
        <taxon>Strigeidida</taxon>
        <taxon>Schistosomatoidea</taxon>
        <taxon>Schistosomatidae</taxon>
        <taxon>Schistosoma</taxon>
    </lineage>
</organism>
<gene>
    <name evidence="1" type="ORF">SMTD_LOCUS7293</name>
</gene>
<reference evidence="1 2" key="1">
    <citation type="submission" date="2018-11" db="EMBL/GenBank/DDBJ databases">
        <authorList>
            <consortium name="Pathogen Informatics"/>
        </authorList>
    </citation>
    <scope>NUCLEOTIDE SEQUENCE [LARGE SCALE GENOMIC DNA]</scope>
    <source>
        <strain>Denwood</strain>
        <strain evidence="2">Zambia</strain>
    </source>
</reference>
<evidence type="ECO:0000313" key="2">
    <source>
        <dbReference type="Proteomes" id="UP000269396"/>
    </source>
</evidence>
<protein>
    <submittedName>
        <fullName evidence="1">Uncharacterized protein</fullName>
    </submittedName>
</protein>
<keyword evidence="2" id="KW-1185">Reference proteome</keyword>